<evidence type="ECO:0000259" key="7">
    <source>
        <dbReference type="Pfam" id="PF12122"/>
    </source>
</evidence>
<protein>
    <submittedName>
        <fullName evidence="8">Rhomboid protease GlpG</fullName>
        <ecNumber evidence="8">3.4.21.105</ecNumber>
    </submittedName>
</protein>
<dbReference type="EC" id="3.4.21.105" evidence="8"/>
<evidence type="ECO:0000256" key="3">
    <source>
        <dbReference type="ARBA" id="ARBA00022989"/>
    </source>
</evidence>
<comment type="caution">
    <text evidence="8">The sequence shown here is derived from an EMBL/GenBank/DDBJ whole genome shotgun (WGS) entry which is preliminary data.</text>
</comment>
<feature type="transmembrane region" description="Helical" evidence="5">
    <location>
        <begin position="137"/>
        <end position="164"/>
    </location>
</feature>
<dbReference type="GO" id="GO:0008233">
    <property type="term" value="F:peptidase activity"/>
    <property type="evidence" value="ECO:0007669"/>
    <property type="project" value="UniProtKB-KW"/>
</dbReference>
<evidence type="ECO:0000313" key="9">
    <source>
        <dbReference type="Proteomes" id="UP000838672"/>
    </source>
</evidence>
<dbReference type="InterPro" id="IPR038236">
    <property type="entry name" value="GlpG_N_sf"/>
</dbReference>
<comment type="subcellular location">
    <subcellularLocation>
        <location evidence="1">Membrane</location>
        <topology evidence="1">Multi-pass membrane protein</topology>
    </subcellularLocation>
</comment>
<dbReference type="GO" id="GO:0006508">
    <property type="term" value="P:proteolysis"/>
    <property type="evidence" value="ECO:0007669"/>
    <property type="project" value="UniProtKB-KW"/>
</dbReference>
<accession>A0ABM8ZPQ0</accession>
<evidence type="ECO:0000259" key="6">
    <source>
        <dbReference type="Pfam" id="PF01694"/>
    </source>
</evidence>
<dbReference type="Pfam" id="PF01694">
    <property type="entry name" value="Rhomboid"/>
    <property type="match status" value="1"/>
</dbReference>
<reference evidence="8" key="1">
    <citation type="submission" date="2021-11" db="EMBL/GenBank/DDBJ databases">
        <authorList>
            <person name="Rodrigo-Torres L."/>
            <person name="Arahal R. D."/>
            <person name="Lucena T."/>
        </authorList>
    </citation>
    <scope>NUCLEOTIDE SEQUENCE</scope>
    <source>
        <strain evidence="8">CECT 7929</strain>
    </source>
</reference>
<organism evidence="8 9">
    <name type="scientific">Vibrio stylophorae</name>
    <dbReference type="NCBI Taxonomy" id="659351"/>
    <lineage>
        <taxon>Bacteria</taxon>
        <taxon>Pseudomonadati</taxon>
        <taxon>Pseudomonadota</taxon>
        <taxon>Gammaproteobacteria</taxon>
        <taxon>Vibrionales</taxon>
        <taxon>Vibrionaceae</taxon>
        <taxon>Vibrio</taxon>
    </lineage>
</organism>
<keyword evidence="3 5" id="KW-1133">Transmembrane helix</keyword>
<keyword evidence="2 5" id="KW-0812">Transmembrane</keyword>
<proteinExistence type="predicted"/>
<dbReference type="Gene3D" id="1.20.1540.10">
    <property type="entry name" value="Rhomboid-like"/>
    <property type="match status" value="1"/>
</dbReference>
<keyword evidence="8" id="KW-0378">Hydrolase</keyword>
<dbReference type="SUPFAM" id="SSF144091">
    <property type="entry name" value="Rhomboid-like"/>
    <property type="match status" value="1"/>
</dbReference>
<feature type="domain" description="Peptidase S54 rhomboid" evidence="6">
    <location>
        <begin position="135"/>
        <end position="247"/>
    </location>
</feature>
<evidence type="ECO:0000256" key="2">
    <source>
        <dbReference type="ARBA" id="ARBA00022692"/>
    </source>
</evidence>
<keyword evidence="4 5" id="KW-0472">Membrane</keyword>
<feature type="domain" description="Peptidase S54 GlpG peptidase N-terminal" evidence="7">
    <location>
        <begin position="1"/>
        <end position="76"/>
    </location>
</feature>
<feature type="transmembrane region" description="Helical" evidence="5">
    <location>
        <begin position="176"/>
        <end position="194"/>
    </location>
</feature>
<dbReference type="EMBL" id="CAKLDI010000001">
    <property type="protein sequence ID" value="CAH0532293.1"/>
    <property type="molecule type" value="Genomic_DNA"/>
</dbReference>
<evidence type="ECO:0000256" key="4">
    <source>
        <dbReference type="ARBA" id="ARBA00023136"/>
    </source>
</evidence>
<feature type="transmembrane region" description="Helical" evidence="5">
    <location>
        <begin position="98"/>
        <end position="117"/>
    </location>
</feature>
<gene>
    <name evidence="8" type="primary">glpG</name>
    <name evidence="8" type="ORF">VST7929_00109</name>
</gene>
<dbReference type="Pfam" id="PF12122">
    <property type="entry name" value="Rhomboid_N"/>
    <property type="match status" value="1"/>
</dbReference>
<dbReference type="InterPro" id="IPR035952">
    <property type="entry name" value="Rhomboid-like_sf"/>
</dbReference>
<feature type="transmembrane region" description="Helical" evidence="5">
    <location>
        <begin position="250"/>
        <end position="272"/>
    </location>
</feature>
<feature type="transmembrane region" description="Helical" evidence="5">
    <location>
        <begin position="200"/>
        <end position="218"/>
    </location>
</feature>
<keyword evidence="8" id="KW-0645">Protease</keyword>
<dbReference type="Gene3D" id="3.30.70.2350">
    <property type="match status" value="1"/>
</dbReference>
<evidence type="ECO:0000256" key="5">
    <source>
        <dbReference type="SAM" id="Phobius"/>
    </source>
</evidence>
<dbReference type="RefSeq" id="WP_237464101.1">
    <property type="nucleotide sequence ID" value="NZ_CAKLDI010000001.1"/>
</dbReference>
<dbReference type="InterPro" id="IPR022732">
    <property type="entry name" value="Peptidase_S54_GlpG_N"/>
</dbReference>
<name>A0ABM8ZPQ0_9VIBR</name>
<sequence>MQAITRFRNPRAAQAFADYLLAQGYQVQLEVEDDQLVLLAPQVDQANIERELEAFIRNPQDPKYLDASWQVGQTRNRRWEMRTSGNPILQNIVSQGGVLTFILMAMPVLSYLLLHLVPGDFISLIHFPVNSDQLWQVWRLVSYVMVAPDFLTVIFAVLFVWYLGGQVERQLGSNKLMQLILMISLFSGFSQVQFETLPLATFDIWIYGLAAYVWLTGLLRPQTAVQVPGILLLFFIFWMGIGAMQQENLFSIASSLLTSMLAGSGFALWDYYRDKRA</sequence>
<evidence type="ECO:0000313" key="8">
    <source>
        <dbReference type="EMBL" id="CAH0532293.1"/>
    </source>
</evidence>
<dbReference type="InterPro" id="IPR022764">
    <property type="entry name" value="Peptidase_S54_rhomboid_dom"/>
</dbReference>
<evidence type="ECO:0000256" key="1">
    <source>
        <dbReference type="ARBA" id="ARBA00004141"/>
    </source>
</evidence>
<feature type="transmembrane region" description="Helical" evidence="5">
    <location>
        <begin position="225"/>
        <end position="244"/>
    </location>
</feature>
<dbReference type="Proteomes" id="UP000838672">
    <property type="component" value="Unassembled WGS sequence"/>
</dbReference>
<keyword evidence="9" id="KW-1185">Reference proteome</keyword>